<evidence type="ECO:0000256" key="2">
    <source>
        <dbReference type="SAM" id="Phobius"/>
    </source>
</evidence>
<evidence type="ECO:0000313" key="4">
    <source>
        <dbReference type="Proteomes" id="UP001530293"/>
    </source>
</evidence>
<gene>
    <name evidence="3" type="ORF">ACHAWU_000301</name>
</gene>
<feature type="transmembrane region" description="Helical" evidence="2">
    <location>
        <begin position="234"/>
        <end position="253"/>
    </location>
</feature>
<dbReference type="EMBL" id="JALLBG020000156">
    <property type="protein sequence ID" value="KAL3761206.1"/>
    <property type="molecule type" value="Genomic_DNA"/>
</dbReference>
<dbReference type="PANTHER" id="PTHR33802">
    <property type="entry name" value="SI:CH211-161H7.5-RELATED"/>
    <property type="match status" value="1"/>
</dbReference>
<dbReference type="PANTHER" id="PTHR33802:SF2">
    <property type="entry name" value="EF-HAND DOMAIN-CONTAINING PROTEIN"/>
    <property type="match status" value="1"/>
</dbReference>
<feature type="transmembrane region" description="Helical" evidence="2">
    <location>
        <begin position="140"/>
        <end position="157"/>
    </location>
</feature>
<evidence type="ECO:0000256" key="1">
    <source>
        <dbReference type="SAM" id="MobiDB-lite"/>
    </source>
</evidence>
<organism evidence="3 4">
    <name type="scientific">Discostella pseudostelligera</name>
    <dbReference type="NCBI Taxonomy" id="259834"/>
    <lineage>
        <taxon>Eukaryota</taxon>
        <taxon>Sar</taxon>
        <taxon>Stramenopiles</taxon>
        <taxon>Ochrophyta</taxon>
        <taxon>Bacillariophyta</taxon>
        <taxon>Coscinodiscophyceae</taxon>
        <taxon>Thalassiosirophycidae</taxon>
        <taxon>Stephanodiscales</taxon>
        <taxon>Stephanodiscaceae</taxon>
        <taxon>Discostella</taxon>
    </lineage>
</organism>
<proteinExistence type="predicted"/>
<comment type="caution">
    <text evidence="3">The sequence shown here is derived from an EMBL/GenBank/DDBJ whole genome shotgun (WGS) entry which is preliminary data.</text>
</comment>
<name>A0ABD3MAZ0_9STRA</name>
<dbReference type="Proteomes" id="UP001530293">
    <property type="component" value="Unassembled WGS sequence"/>
</dbReference>
<feature type="region of interest" description="Disordered" evidence="1">
    <location>
        <begin position="14"/>
        <end position="56"/>
    </location>
</feature>
<feature type="compositionally biased region" description="Low complexity" evidence="1">
    <location>
        <begin position="14"/>
        <end position="39"/>
    </location>
</feature>
<keyword evidence="2" id="KW-0472">Membrane</keyword>
<reference evidence="3 4" key="1">
    <citation type="submission" date="2024-10" db="EMBL/GenBank/DDBJ databases">
        <title>Updated reference genomes for cyclostephanoid diatoms.</title>
        <authorList>
            <person name="Roberts W.R."/>
            <person name="Alverson A.J."/>
        </authorList>
    </citation>
    <scope>NUCLEOTIDE SEQUENCE [LARGE SCALE GENOMIC DNA]</scope>
    <source>
        <strain evidence="3 4">AJA232-27</strain>
    </source>
</reference>
<feature type="transmembrane region" description="Helical" evidence="2">
    <location>
        <begin position="297"/>
        <end position="320"/>
    </location>
</feature>
<feature type="transmembrane region" description="Helical" evidence="2">
    <location>
        <begin position="64"/>
        <end position="87"/>
    </location>
</feature>
<keyword evidence="4" id="KW-1185">Reference proteome</keyword>
<feature type="transmembrane region" description="Helical" evidence="2">
    <location>
        <begin position="163"/>
        <end position="183"/>
    </location>
</feature>
<protein>
    <submittedName>
        <fullName evidence="3">Uncharacterized protein</fullName>
    </submittedName>
</protein>
<accession>A0ABD3MAZ0</accession>
<keyword evidence="2" id="KW-1133">Transmembrane helix</keyword>
<sequence length="362" mass="39691">MTSIEETAPIAAAAAAVEDGAPPVEVDEAVAATTDSSNPADDENAGDDNANTNANKPKLNHKNYLNLLSYIANIVLVYGVGNARWLGTPTNGELSDKYQTLVTPNSAAFTIWAVIFVSQGVFALLQLLPRLRDHPMVQQGVSYWYMLVAATQIGWTFTFAYEIIVASLVCMLLIWVSLIAILYRQYYTESDGKLLEFWVLRFPFAIHAGWITAASALNVNVQVVDMEVSASMQLAVAIVSLAVLHAVSVWVLFNIPRPNWTMACVLSWAFGWIYVELDDPIEKITTTFDPDTIGGVKYAAITVSFIIIAQILIRLVLLAITSCNPYRARVNVVEDEEENGGVDEQAETKEVPSGLVIEENKV</sequence>
<feature type="transmembrane region" description="Helical" evidence="2">
    <location>
        <begin position="260"/>
        <end position="277"/>
    </location>
</feature>
<evidence type="ECO:0000313" key="3">
    <source>
        <dbReference type="EMBL" id="KAL3761206.1"/>
    </source>
</evidence>
<feature type="transmembrane region" description="Helical" evidence="2">
    <location>
        <begin position="195"/>
        <end position="214"/>
    </location>
</feature>
<dbReference type="AlphaFoldDB" id="A0ABD3MAZ0"/>
<keyword evidence="2" id="KW-0812">Transmembrane</keyword>
<feature type="transmembrane region" description="Helical" evidence="2">
    <location>
        <begin position="107"/>
        <end position="128"/>
    </location>
</feature>